<evidence type="ECO:0000256" key="1">
    <source>
        <dbReference type="SAM" id="Phobius"/>
    </source>
</evidence>
<organism evidence="3">
    <name type="scientific">marine sediment metagenome</name>
    <dbReference type="NCBI Taxonomy" id="412755"/>
    <lineage>
        <taxon>unclassified sequences</taxon>
        <taxon>metagenomes</taxon>
        <taxon>ecological metagenomes</taxon>
    </lineage>
</organism>
<protein>
    <recommendedName>
        <fullName evidence="2">CAAX prenyl protease 2/Lysostaphin resistance protein A-like domain-containing protein</fullName>
    </recommendedName>
</protein>
<accession>X1PSI9</accession>
<evidence type="ECO:0000259" key="2">
    <source>
        <dbReference type="Pfam" id="PF02517"/>
    </source>
</evidence>
<keyword evidence="1" id="KW-0472">Membrane</keyword>
<feature type="domain" description="CAAX prenyl protease 2/Lysostaphin resistance protein A-like" evidence="2">
    <location>
        <begin position="6"/>
        <end position="74"/>
    </location>
</feature>
<gene>
    <name evidence="3" type="ORF">S12H4_09678</name>
</gene>
<dbReference type="EMBL" id="BARW01003976">
    <property type="protein sequence ID" value="GAI59227.1"/>
    <property type="molecule type" value="Genomic_DNA"/>
</dbReference>
<dbReference type="AlphaFoldDB" id="X1PSI9"/>
<feature type="transmembrane region" description="Helical" evidence="1">
    <location>
        <begin position="37"/>
        <end position="57"/>
    </location>
</feature>
<name>X1PSI9_9ZZZZ</name>
<dbReference type="GO" id="GO:0004175">
    <property type="term" value="F:endopeptidase activity"/>
    <property type="evidence" value="ECO:0007669"/>
    <property type="project" value="UniProtKB-ARBA"/>
</dbReference>
<reference evidence="3" key="1">
    <citation type="journal article" date="2014" name="Front. Microbiol.">
        <title>High frequency of phylogenetically diverse reductive dehalogenase-homologous genes in deep subseafloor sedimentary metagenomes.</title>
        <authorList>
            <person name="Kawai M."/>
            <person name="Futagami T."/>
            <person name="Toyoda A."/>
            <person name="Takaki Y."/>
            <person name="Nishi S."/>
            <person name="Hori S."/>
            <person name="Arai W."/>
            <person name="Tsubouchi T."/>
            <person name="Morono Y."/>
            <person name="Uchiyama I."/>
            <person name="Ito T."/>
            <person name="Fujiyama A."/>
            <person name="Inagaki F."/>
            <person name="Takami H."/>
        </authorList>
    </citation>
    <scope>NUCLEOTIDE SEQUENCE</scope>
    <source>
        <strain evidence="3">Expedition CK06-06</strain>
    </source>
</reference>
<keyword evidence="1" id="KW-1133">Transmembrane helix</keyword>
<dbReference type="GO" id="GO:0080120">
    <property type="term" value="P:CAAX-box protein maturation"/>
    <property type="evidence" value="ECO:0007669"/>
    <property type="project" value="UniProtKB-ARBA"/>
</dbReference>
<comment type="caution">
    <text evidence="3">The sequence shown here is derived from an EMBL/GenBank/DDBJ whole genome shotgun (WGS) entry which is preliminary data.</text>
</comment>
<dbReference type="InterPro" id="IPR036259">
    <property type="entry name" value="MFS_trans_sf"/>
</dbReference>
<evidence type="ECO:0000313" key="3">
    <source>
        <dbReference type="EMBL" id="GAI59227.1"/>
    </source>
</evidence>
<sequence>TKLNLRRYSQRTTWIIVSVLFGLFHFVNLLVGRYLVLTILQVIYAALLGFLFGYMFIKTKSIIPSIIAHYLIDSVGQLFLFVYFENMGQLILFAVIGVGIIPTVFGMLLIKLVVKKKDERIDLIN</sequence>
<feature type="transmembrane region" description="Helical" evidence="1">
    <location>
        <begin position="90"/>
        <end position="110"/>
    </location>
</feature>
<dbReference type="InterPro" id="IPR003675">
    <property type="entry name" value="Rce1/LyrA-like_dom"/>
</dbReference>
<feature type="transmembrane region" description="Helical" evidence="1">
    <location>
        <begin position="12"/>
        <end position="31"/>
    </location>
</feature>
<feature type="non-terminal residue" evidence="3">
    <location>
        <position position="1"/>
    </location>
</feature>
<dbReference type="Pfam" id="PF02517">
    <property type="entry name" value="Rce1-like"/>
    <property type="match status" value="1"/>
</dbReference>
<dbReference type="SUPFAM" id="SSF103473">
    <property type="entry name" value="MFS general substrate transporter"/>
    <property type="match status" value="1"/>
</dbReference>
<feature type="transmembrane region" description="Helical" evidence="1">
    <location>
        <begin position="66"/>
        <end position="84"/>
    </location>
</feature>
<keyword evidence="1" id="KW-0812">Transmembrane</keyword>
<proteinExistence type="predicted"/>